<feature type="compositionally biased region" description="Low complexity" evidence="1">
    <location>
        <begin position="15"/>
        <end position="31"/>
    </location>
</feature>
<dbReference type="EMBL" id="JANAVB010020999">
    <property type="protein sequence ID" value="KAJ6826305.1"/>
    <property type="molecule type" value="Genomic_DNA"/>
</dbReference>
<organism evidence="5 9">
    <name type="scientific">Iris pallida</name>
    <name type="common">Sweet iris</name>
    <dbReference type="NCBI Taxonomy" id="29817"/>
    <lineage>
        <taxon>Eukaryota</taxon>
        <taxon>Viridiplantae</taxon>
        <taxon>Streptophyta</taxon>
        <taxon>Embryophyta</taxon>
        <taxon>Tracheophyta</taxon>
        <taxon>Spermatophyta</taxon>
        <taxon>Magnoliopsida</taxon>
        <taxon>Liliopsida</taxon>
        <taxon>Asparagales</taxon>
        <taxon>Iridaceae</taxon>
        <taxon>Iridoideae</taxon>
        <taxon>Irideae</taxon>
        <taxon>Iris</taxon>
    </lineage>
</organism>
<evidence type="ECO:0000313" key="6">
    <source>
        <dbReference type="EMBL" id="KAJ6851467.1"/>
    </source>
</evidence>
<evidence type="ECO:0000313" key="7">
    <source>
        <dbReference type="EMBL" id="KAJ6853042.1"/>
    </source>
</evidence>
<evidence type="ECO:0000313" key="9">
    <source>
        <dbReference type="Proteomes" id="UP001140949"/>
    </source>
</evidence>
<dbReference type="EMBL" id="JANAVB010001160">
    <property type="protein sequence ID" value="KAJ6853042.1"/>
    <property type="molecule type" value="Genomic_DNA"/>
</dbReference>
<dbReference type="EMBL" id="JANAVB010020999">
    <property type="protein sequence ID" value="KAJ6826306.1"/>
    <property type="molecule type" value="Genomic_DNA"/>
</dbReference>
<gene>
    <name evidence="7" type="ORF">M6B38_251835</name>
    <name evidence="8" type="ORF">M6B38_251840</name>
    <name evidence="5" type="ORF">M6B38_259155</name>
    <name evidence="6" type="ORF">M6B38_259160</name>
    <name evidence="3" type="ORF">M6B38_372825</name>
    <name evidence="4" type="ORF">M6B38_372830</name>
    <name evidence="2" type="ORF">M6B38_416355</name>
</gene>
<evidence type="ECO:0000313" key="3">
    <source>
        <dbReference type="EMBL" id="KAJ6826305.1"/>
    </source>
</evidence>
<protein>
    <submittedName>
        <fullName evidence="5">Uncharacterized protein</fullName>
    </submittedName>
</protein>
<reference evidence="5" key="2">
    <citation type="submission" date="2023-04" db="EMBL/GenBank/DDBJ databases">
        <authorList>
            <person name="Bruccoleri R.E."/>
            <person name="Oakeley E.J."/>
            <person name="Faust A.-M."/>
            <person name="Dessus-Babus S."/>
            <person name="Altorfer M."/>
            <person name="Burckhardt D."/>
            <person name="Oertli M."/>
            <person name="Naumann U."/>
            <person name="Petersen F."/>
            <person name="Wong J."/>
        </authorList>
    </citation>
    <scope>NUCLEOTIDE SEQUENCE</scope>
    <source>
        <strain evidence="5">GSM-AAB239-AS_SAM_17_03QT</strain>
        <tissue evidence="5">Leaf</tissue>
    </source>
</reference>
<comment type="caution">
    <text evidence="5">The sequence shown here is derived from an EMBL/GenBank/DDBJ whole genome shotgun (WGS) entry which is preliminary data.</text>
</comment>
<dbReference type="EMBL" id="JANAVB010002199">
    <property type="protein sequence ID" value="KAJ6851467.1"/>
    <property type="molecule type" value="Genomic_DNA"/>
</dbReference>
<feature type="compositionally biased region" description="Basic and acidic residues" evidence="1">
    <location>
        <begin position="32"/>
        <end position="45"/>
    </location>
</feature>
<dbReference type="Proteomes" id="UP001140949">
    <property type="component" value="Unassembled WGS sequence"/>
</dbReference>
<dbReference type="EMBL" id="JANAVB010002199">
    <property type="protein sequence ID" value="KAJ6851466.1"/>
    <property type="molecule type" value="Genomic_DNA"/>
</dbReference>
<reference evidence="5" key="1">
    <citation type="journal article" date="2023" name="GigaByte">
        <title>Genome assembly of the bearded iris, Iris pallida Lam.</title>
        <authorList>
            <person name="Bruccoleri R.E."/>
            <person name="Oakeley E.J."/>
            <person name="Faust A.M.E."/>
            <person name="Altorfer M."/>
            <person name="Dessus-Babus S."/>
            <person name="Burckhardt D."/>
            <person name="Oertli M."/>
            <person name="Naumann U."/>
            <person name="Petersen F."/>
            <person name="Wong J."/>
        </authorList>
    </citation>
    <scope>NUCLEOTIDE SEQUENCE</scope>
    <source>
        <strain evidence="5">GSM-AAB239-AS_SAM_17_03QT</strain>
    </source>
</reference>
<proteinExistence type="predicted"/>
<name>A0AAX6IDX9_IRIPA</name>
<dbReference type="EMBL" id="JANAVB010028163">
    <property type="protein sequence ID" value="KAJ6816862.1"/>
    <property type="molecule type" value="Genomic_DNA"/>
</dbReference>
<accession>A0AAX6IDX9</accession>
<feature type="region of interest" description="Disordered" evidence="1">
    <location>
        <begin position="1"/>
        <end position="77"/>
    </location>
</feature>
<evidence type="ECO:0000256" key="1">
    <source>
        <dbReference type="SAM" id="MobiDB-lite"/>
    </source>
</evidence>
<evidence type="ECO:0000313" key="5">
    <source>
        <dbReference type="EMBL" id="KAJ6851466.1"/>
    </source>
</evidence>
<keyword evidence="9" id="KW-1185">Reference proteome</keyword>
<evidence type="ECO:0000313" key="2">
    <source>
        <dbReference type="EMBL" id="KAJ6816862.1"/>
    </source>
</evidence>
<evidence type="ECO:0000313" key="8">
    <source>
        <dbReference type="EMBL" id="KAJ6853043.1"/>
    </source>
</evidence>
<feature type="compositionally biased region" description="Polar residues" evidence="1">
    <location>
        <begin position="1"/>
        <end position="11"/>
    </location>
</feature>
<sequence>MMTATDSSPTTEGEALASAVSSSAAALPASRVSDRRQAPPLHRGDLPSGAPFLSDDGDQSSFRRRSSTSPIDVDGMN</sequence>
<dbReference type="EMBL" id="JANAVB010001160">
    <property type="protein sequence ID" value="KAJ6853043.1"/>
    <property type="molecule type" value="Genomic_DNA"/>
</dbReference>
<evidence type="ECO:0000313" key="4">
    <source>
        <dbReference type="EMBL" id="KAJ6826306.1"/>
    </source>
</evidence>
<dbReference type="AlphaFoldDB" id="A0AAX6IDX9"/>